<evidence type="ECO:0000313" key="11">
    <source>
        <dbReference type="EMBL" id="MFC5196273.1"/>
    </source>
</evidence>
<evidence type="ECO:0000256" key="9">
    <source>
        <dbReference type="HAMAP-Rule" id="MF_00135"/>
    </source>
</evidence>
<dbReference type="InterPro" id="IPR011060">
    <property type="entry name" value="RibuloseP-bd_barrel"/>
</dbReference>
<dbReference type="CDD" id="cd00405">
    <property type="entry name" value="PRAI"/>
    <property type="match status" value="1"/>
</dbReference>
<reference evidence="12" key="1">
    <citation type="journal article" date="2019" name="Int. J. Syst. Evol. Microbiol.">
        <title>The Global Catalogue of Microorganisms (GCM) 10K type strain sequencing project: providing services to taxonomists for standard genome sequencing and annotation.</title>
        <authorList>
            <consortium name="The Broad Institute Genomics Platform"/>
            <consortium name="The Broad Institute Genome Sequencing Center for Infectious Disease"/>
            <person name="Wu L."/>
            <person name="Ma J."/>
        </authorList>
    </citation>
    <scope>NUCLEOTIDE SEQUENCE [LARGE SCALE GENOMIC DNA]</scope>
    <source>
        <strain evidence="12">JCM 17978</strain>
    </source>
</reference>
<proteinExistence type="inferred from homology"/>
<dbReference type="InterPro" id="IPR044643">
    <property type="entry name" value="TrpF_fam"/>
</dbReference>
<keyword evidence="12" id="KW-1185">Reference proteome</keyword>
<dbReference type="PANTHER" id="PTHR42894">
    <property type="entry name" value="N-(5'-PHOSPHORIBOSYL)ANTHRANILATE ISOMERASE"/>
    <property type="match status" value="1"/>
</dbReference>
<keyword evidence="7 9" id="KW-0057">Aromatic amino acid biosynthesis</keyword>
<evidence type="ECO:0000256" key="3">
    <source>
        <dbReference type="ARBA" id="ARBA00012572"/>
    </source>
</evidence>
<evidence type="ECO:0000256" key="6">
    <source>
        <dbReference type="ARBA" id="ARBA00022822"/>
    </source>
</evidence>
<dbReference type="InterPro" id="IPR013785">
    <property type="entry name" value="Aldolase_TIM"/>
</dbReference>
<feature type="domain" description="N-(5'phosphoribosyl) anthranilate isomerase (PRAI)" evidence="10">
    <location>
        <begin position="4"/>
        <end position="208"/>
    </location>
</feature>
<evidence type="ECO:0000256" key="4">
    <source>
        <dbReference type="ARBA" id="ARBA00022272"/>
    </source>
</evidence>
<gene>
    <name evidence="9" type="primary">trpF</name>
    <name evidence="11" type="ORF">ACFPH8_13120</name>
</gene>
<dbReference type="PANTHER" id="PTHR42894:SF1">
    <property type="entry name" value="N-(5'-PHOSPHORIBOSYL)ANTHRANILATE ISOMERASE"/>
    <property type="match status" value="1"/>
</dbReference>
<dbReference type="SUPFAM" id="SSF51366">
    <property type="entry name" value="Ribulose-phoshate binding barrel"/>
    <property type="match status" value="1"/>
</dbReference>
<dbReference type="RefSeq" id="WP_376861609.1">
    <property type="nucleotide sequence ID" value="NZ_JBHSLA010000006.1"/>
</dbReference>
<evidence type="ECO:0000259" key="10">
    <source>
        <dbReference type="Pfam" id="PF00697"/>
    </source>
</evidence>
<name>A0ABW0C893_9FLAO</name>
<comment type="similarity">
    <text evidence="9">Belongs to the TrpF family.</text>
</comment>
<evidence type="ECO:0000256" key="5">
    <source>
        <dbReference type="ARBA" id="ARBA00022605"/>
    </source>
</evidence>
<dbReference type="Pfam" id="PF00697">
    <property type="entry name" value="PRAI"/>
    <property type="match status" value="1"/>
</dbReference>
<dbReference type="Proteomes" id="UP001596162">
    <property type="component" value="Unassembled WGS sequence"/>
</dbReference>
<evidence type="ECO:0000313" key="12">
    <source>
        <dbReference type="Proteomes" id="UP001596162"/>
    </source>
</evidence>
<keyword evidence="5 9" id="KW-0028">Amino-acid biosynthesis</keyword>
<evidence type="ECO:0000256" key="8">
    <source>
        <dbReference type="ARBA" id="ARBA00023235"/>
    </source>
</evidence>
<evidence type="ECO:0000256" key="1">
    <source>
        <dbReference type="ARBA" id="ARBA00001164"/>
    </source>
</evidence>
<dbReference type="GO" id="GO:0016853">
    <property type="term" value="F:isomerase activity"/>
    <property type="evidence" value="ECO:0007669"/>
    <property type="project" value="UniProtKB-KW"/>
</dbReference>
<organism evidence="11 12">
    <name type="scientific">Bizionia hallyeonensis</name>
    <dbReference type="NCBI Taxonomy" id="1123757"/>
    <lineage>
        <taxon>Bacteria</taxon>
        <taxon>Pseudomonadati</taxon>
        <taxon>Bacteroidota</taxon>
        <taxon>Flavobacteriia</taxon>
        <taxon>Flavobacteriales</taxon>
        <taxon>Flavobacteriaceae</taxon>
        <taxon>Bizionia</taxon>
    </lineage>
</organism>
<evidence type="ECO:0000256" key="2">
    <source>
        <dbReference type="ARBA" id="ARBA00004664"/>
    </source>
</evidence>
<keyword evidence="6 9" id="KW-0822">Tryptophan biosynthesis</keyword>
<comment type="caution">
    <text evidence="11">The sequence shown here is derived from an EMBL/GenBank/DDBJ whole genome shotgun (WGS) entry which is preliminary data.</text>
</comment>
<dbReference type="InterPro" id="IPR001240">
    <property type="entry name" value="PRAI_dom"/>
</dbReference>
<dbReference type="EMBL" id="JBHSLA010000006">
    <property type="protein sequence ID" value="MFC5196273.1"/>
    <property type="molecule type" value="Genomic_DNA"/>
</dbReference>
<dbReference type="EC" id="5.3.1.24" evidence="3 9"/>
<dbReference type="HAMAP" id="MF_00135">
    <property type="entry name" value="PRAI"/>
    <property type="match status" value="1"/>
</dbReference>
<comment type="pathway">
    <text evidence="2 9">Amino-acid biosynthesis; L-tryptophan biosynthesis; L-tryptophan from chorismate: step 3/5.</text>
</comment>
<accession>A0ABW0C893</accession>
<keyword evidence="8 9" id="KW-0413">Isomerase</keyword>
<evidence type="ECO:0000256" key="7">
    <source>
        <dbReference type="ARBA" id="ARBA00023141"/>
    </source>
</evidence>
<protein>
    <recommendedName>
        <fullName evidence="4 9">N-(5'-phosphoribosyl)anthranilate isomerase</fullName>
        <shortName evidence="9">PRAI</shortName>
        <ecNumber evidence="3 9">5.3.1.24</ecNumber>
    </recommendedName>
</protein>
<sequence length="215" mass="24612">MKLKVCGMKFPDNMKAVAKLQPDYLGFIFYKKSARFFDGVIPTLPNTIKKVGVFVDASPKEIITIANNYNLDVVQLHGNQTKEFVLMLNGLATLYAAKDFEVWKVFSVGQHFDFKDLQPFENKVSKYLFDTKGELQGGNGFIFNWDLLKEYPSAKPFILSGGIGLDEVEHIKEFLKQDVSKKCYALDVNSQFETEPGLKNMEIIKEFKNRLHHLK</sequence>
<dbReference type="Gene3D" id="3.20.20.70">
    <property type="entry name" value="Aldolase class I"/>
    <property type="match status" value="1"/>
</dbReference>
<comment type="catalytic activity">
    <reaction evidence="1 9">
        <text>N-(5-phospho-beta-D-ribosyl)anthranilate = 1-(2-carboxyphenylamino)-1-deoxy-D-ribulose 5-phosphate</text>
        <dbReference type="Rhea" id="RHEA:21540"/>
        <dbReference type="ChEBI" id="CHEBI:18277"/>
        <dbReference type="ChEBI" id="CHEBI:58613"/>
        <dbReference type="EC" id="5.3.1.24"/>
    </reaction>
</comment>